<evidence type="ECO:0000259" key="4">
    <source>
        <dbReference type="SMART" id="SM00475"/>
    </source>
</evidence>
<dbReference type="InterPro" id="IPR002421">
    <property type="entry name" value="5-3_exonuclease"/>
</dbReference>
<evidence type="ECO:0000313" key="5">
    <source>
        <dbReference type="EMBL" id="MBK3331926.1"/>
    </source>
</evidence>
<dbReference type="InterPro" id="IPR008918">
    <property type="entry name" value="HhH2"/>
</dbReference>
<dbReference type="SMART" id="SM00279">
    <property type="entry name" value="HhH2"/>
    <property type="match status" value="1"/>
</dbReference>
<dbReference type="SUPFAM" id="SSF88723">
    <property type="entry name" value="PIN domain-like"/>
    <property type="match status" value="1"/>
</dbReference>
<feature type="domain" description="5'-3' exonuclease" evidence="4">
    <location>
        <begin position="5"/>
        <end position="259"/>
    </location>
</feature>
<reference evidence="5 6" key="1">
    <citation type="journal article" date="2021" name="Syst. Appl. Microbiol.">
        <title>Persephonella atlantica sp. nov.: How to adapt to physico-chemical gradients in high temperature hydrothermal habitats.</title>
        <authorList>
            <person name="Francois D.X."/>
            <person name="Godfroy A."/>
            <person name="Mathien C."/>
            <person name="Aube J."/>
            <person name="Cathalot C."/>
            <person name="Lesongeur F."/>
            <person name="L'Haridon S."/>
            <person name="Philippon X."/>
            <person name="Roussel E.G."/>
        </authorList>
    </citation>
    <scope>NUCLEOTIDE SEQUENCE [LARGE SCALE GENOMIC DNA]</scope>
    <source>
        <strain evidence="5 6">MO1340</strain>
    </source>
</reference>
<evidence type="ECO:0000256" key="3">
    <source>
        <dbReference type="ARBA" id="ARBA00023125"/>
    </source>
</evidence>
<dbReference type="RefSeq" id="WP_200673324.1">
    <property type="nucleotide sequence ID" value="NZ_JAACYA010000001.1"/>
</dbReference>
<dbReference type="Pfam" id="PF02739">
    <property type="entry name" value="5_3_exonuc_N"/>
    <property type="match status" value="1"/>
</dbReference>
<dbReference type="InterPro" id="IPR029060">
    <property type="entry name" value="PIN-like_dom_sf"/>
</dbReference>
<dbReference type="GO" id="GO:0004527">
    <property type="term" value="F:exonuclease activity"/>
    <property type="evidence" value="ECO:0007669"/>
    <property type="project" value="UniProtKB-KW"/>
</dbReference>
<dbReference type="CDD" id="cd09859">
    <property type="entry name" value="PIN_53EXO"/>
    <property type="match status" value="1"/>
</dbReference>
<dbReference type="InterPro" id="IPR038969">
    <property type="entry name" value="FEN"/>
</dbReference>
<keyword evidence="1" id="KW-0540">Nuclease</keyword>
<dbReference type="InterPro" id="IPR020045">
    <property type="entry name" value="DNA_polI_H3TH"/>
</dbReference>
<protein>
    <submittedName>
        <fullName evidence="5">5'-3' exonuclease</fullName>
    </submittedName>
</protein>
<evidence type="ECO:0000256" key="1">
    <source>
        <dbReference type="ARBA" id="ARBA00022722"/>
    </source>
</evidence>
<dbReference type="Pfam" id="PF01367">
    <property type="entry name" value="5_3_exonuc"/>
    <property type="match status" value="1"/>
</dbReference>
<dbReference type="PANTHER" id="PTHR42646:SF2">
    <property type="entry name" value="5'-3' EXONUCLEASE FAMILY PROTEIN"/>
    <property type="match status" value="1"/>
</dbReference>
<organism evidence="5 6">
    <name type="scientific">Persephonella atlantica</name>
    <dbReference type="NCBI Taxonomy" id="2699429"/>
    <lineage>
        <taxon>Bacteria</taxon>
        <taxon>Pseudomonadati</taxon>
        <taxon>Aquificota</taxon>
        <taxon>Aquificia</taxon>
        <taxon>Aquificales</taxon>
        <taxon>Hydrogenothermaceae</taxon>
        <taxon>Persephonella</taxon>
    </lineage>
</organism>
<keyword evidence="6" id="KW-1185">Reference proteome</keyword>
<dbReference type="Gene3D" id="1.10.150.20">
    <property type="entry name" value="5' to 3' exonuclease, C-terminal subdomain"/>
    <property type="match status" value="1"/>
</dbReference>
<name>A0ABS1GGH3_9AQUI</name>
<dbReference type="CDD" id="cd09898">
    <property type="entry name" value="H3TH_53EXO"/>
    <property type="match status" value="1"/>
</dbReference>
<comment type="caution">
    <text evidence="5">The sequence shown here is derived from an EMBL/GenBank/DDBJ whole genome shotgun (WGS) entry which is preliminary data.</text>
</comment>
<keyword evidence="3" id="KW-0238">DNA-binding</keyword>
<keyword evidence="2" id="KW-0378">Hydrolase</keyword>
<dbReference type="SMART" id="SM00475">
    <property type="entry name" value="53EXOc"/>
    <property type="match status" value="1"/>
</dbReference>
<accession>A0ABS1GGH3</accession>
<evidence type="ECO:0000313" key="6">
    <source>
        <dbReference type="Proteomes" id="UP000772812"/>
    </source>
</evidence>
<dbReference type="EMBL" id="JAACYA010000001">
    <property type="protein sequence ID" value="MBK3331926.1"/>
    <property type="molecule type" value="Genomic_DNA"/>
</dbReference>
<dbReference type="PANTHER" id="PTHR42646">
    <property type="entry name" value="FLAP ENDONUCLEASE XNI"/>
    <property type="match status" value="1"/>
</dbReference>
<dbReference type="SUPFAM" id="SSF47807">
    <property type="entry name" value="5' to 3' exonuclease, C-terminal subdomain"/>
    <property type="match status" value="1"/>
</dbReference>
<gene>
    <name evidence="5" type="ORF">GWK41_02440</name>
</gene>
<proteinExistence type="predicted"/>
<dbReference type="InterPro" id="IPR036279">
    <property type="entry name" value="5-3_exonuclease_C_sf"/>
</dbReference>
<sequence length="298" mass="34149">MTDRKKLVLIDGSSYLYRAFYALPPLTSPKGQPTGAIYGFIRMLSKLMNELNPEYVAVVFDLPGKTFRHEEYKEYKATRKETPDELKLQISPLKEIIRLWGIKIIEIPGYEADDIIATLAQKGKREGFEVIIVTPDKDMMQLVSEGIYVLNPVSEELYDREKVKEKYGVYPEQFVDYLSMIGDTVDNIIGVKGVGPKTAEKLLNEFGSMENIIKNLDKLKPKLKEAFEEALDRLEQNRFLVKLKTDIDLNIETEDLRKEKADLVALKEKFKELGFKSLLKEIGKAGKIEEKGKQKSLF</sequence>
<dbReference type="Proteomes" id="UP000772812">
    <property type="component" value="Unassembled WGS sequence"/>
</dbReference>
<dbReference type="Gene3D" id="3.40.50.1010">
    <property type="entry name" value="5'-nuclease"/>
    <property type="match status" value="1"/>
</dbReference>
<keyword evidence="5" id="KW-0269">Exonuclease</keyword>
<dbReference type="InterPro" id="IPR020046">
    <property type="entry name" value="5-3_exonucl_a-hlix_arch_N"/>
</dbReference>
<evidence type="ECO:0000256" key="2">
    <source>
        <dbReference type="ARBA" id="ARBA00022801"/>
    </source>
</evidence>